<dbReference type="Proteomes" id="UP001056336">
    <property type="component" value="Chromosome"/>
</dbReference>
<feature type="transmembrane region" description="Helical" evidence="2">
    <location>
        <begin position="57"/>
        <end position="74"/>
    </location>
</feature>
<keyword evidence="2" id="KW-0812">Transmembrane</keyword>
<reference evidence="3" key="1">
    <citation type="journal article" date="2018" name="Int. J. Syst. Evol. Microbiol.">
        <title>Jatrophihabitans telluris sp. nov., isolated from sediment soil of lava forest wetlands and the emended description of the genus Jatrophihabitans.</title>
        <authorList>
            <person name="Lee K.C."/>
            <person name="Suh M.K."/>
            <person name="Eom M.K."/>
            <person name="Kim K.K."/>
            <person name="Kim J.S."/>
            <person name="Kim D.S."/>
            <person name="Ko S.H."/>
            <person name="Shin Y.K."/>
            <person name="Lee J.S."/>
        </authorList>
    </citation>
    <scope>NUCLEOTIDE SEQUENCE</scope>
    <source>
        <strain evidence="3">N237</strain>
    </source>
</reference>
<dbReference type="RefSeq" id="WP_249773928.1">
    <property type="nucleotide sequence ID" value="NZ_CP097332.1"/>
</dbReference>
<organism evidence="3 4">
    <name type="scientific">Jatrophihabitans telluris</name>
    <dbReference type="NCBI Taxonomy" id="2038343"/>
    <lineage>
        <taxon>Bacteria</taxon>
        <taxon>Bacillati</taxon>
        <taxon>Actinomycetota</taxon>
        <taxon>Actinomycetes</taxon>
        <taxon>Jatrophihabitantales</taxon>
        <taxon>Jatrophihabitantaceae</taxon>
        <taxon>Jatrophihabitans</taxon>
    </lineage>
</organism>
<evidence type="ECO:0000313" key="4">
    <source>
        <dbReference type="Proteomes" id="UP001056336"/>
    </source>
</evidence>
<evidence type="ECO:0000313" key="3">
    <source>
        <dbReference type="EMBL" id="UQX90032.1"/>
    </source>
</evidence>
<keyword evidence="2" id="KW-0472">Membrane</keyword>
<sequence>MAAEHGHELTDGSHAPHERPEQWGWHHDFTKGRQIMGWFSVVVLALFLTTTHYNLAGALAIVVCMLALIGGLLYDRARSRTQWRG</sequence>
<reference evidence="3" key="2">
    <citation type="submission" date="2022-05" db="EMBL/GenBank/DDBJ databases">
        <authorList>
            <person name="Kim J.-S."/>
            <person name="Lee K."/>
            <person name="Suh M."/>
            <person name="Eom M."/>
            <person name="Kim J.-S."/>
            <person name="Kim D.-S."/>
            <person name="Ko S.-H."/>
            <person name="Shin Y."/>
            <person name="Lee J.-S."/>
        </authorList>
    </citation>
    <scope>NUCLEOTIDE SEQUENCE</scope>
    <source>
        <strain evidence="3">N237</strain>
    </source>
</reference>
<dbReference type="EMBL" id="CP097332">
    <property type="protein sequence ID" value="UQX90032.1"/>
    <property type="molecule type" value="Genomic_DNA"/>
</dbReference>
<accession>A0ABY4R3B6</accession>
<proteinExistence type="predicted"/>
<evidence type="ECO:0000256" key="2">
    <source>
        <dbReference type="SAM" id="Phobius"/>
    </source>
</evidence>
<evidence type="ECO:0000256" key="1">
    <source>
        <dbReference type="SAM" id="MobiDB-lite"/>
    </source>
</evidence>
<dbReference type="InterPro" id="IPR024341">
    <property type="entry name" value="DUF2631"/>
</dbReference>
<feature type="transmembrane region" description="Helical" evidence="2">
    <location>
        <begin position="35"/>
        <end position="51"/>
    </location>
</feature>
<protein>
    <submittedName>
        <fullName evidence="3">DUF2631 domain-containing protein</fullName>
    </submittedName>
</protein>
<name>A0ABY4R3B6_9ACTN</name>
<dbReference type="Pfam" id="PF10939">
    <property type="entry name" value="DUF2631"/>
    <property type="match status" value="1"/>
</dbReference>
<keyword evidence="2" id="KW-1133">Transmembrane helix</keyword>
<feature type="region of interest" description="Disordered" evidence="1">
    <location>
        <begin position="1"/>
        <end position="23"/>
    </location>
</feature>
<keyword evidence="4" id="KW-1185">Reference proteome</keyword>
<gene>
    <name evidence="3" type="ORF">M6D93_08520</name>
</gene>